<dbReference type="GO" id="GO:0046872">
    <property type="term" value="F:metal ion binding"/>
    <property type="evidence" value="ECO:0007669"/>
    <property type="project" value="UniProtKB-KW"/>
</dbReference>
<dbReference type="OrthoDB" id="21825at2"/>
<sequence length="312" mass="34170">MSRSSATLRAPVRLPPMPGEAAAAAACPPIAMARARLADGQLRFLSPDGFARAARHGFFLLQIPDGLDLAPGDRFVRHFHRPAETGPLTGYTGYRDAPAPGPYEGYFDRPFDQWENFYIERRHWGMIPAEVARMGAAMAEAGIAILRAVLDRVGIPAGEFGRLTGRLTDGGGHRMLAFNHFRPDKPVRGSKFHRDSGWVTVLRSTEPGLLAWIDGALRAVDPEPGHLIVNFGSAMEVLTEATATPIRANVHGVVRTERPPAAARVSYVVFLDSDLDQDIWRWRPGGPERLQSVADFAVQEVGRTYDADDANL</sequence>
<comment type="similarity">
    <text evidence="1">Belongs to the iron/ascorbate-dependent oxidoreductase family.</text>
</comment>
<dbReference type="SUPFAM" id="SSF51197">
    <property type="entry name" value="Clavaminate synthase-like"/>
    <property type="match status" value="1"/>
</dbReference>
<dbReference type="RefSeq" id="WP_062766538.1">
    <property type="nucleotide sequence ID" value="NZ_CP121043.1"/>
</dbReference>
<dbReference type="PROSITE" id="PS51471">
    <property type="entry name" value="FE2OG_OXY"/>
    <property type="match status" value="1"/>
</dbReference>
<dbReference type="Pfam" id="PF03171">
    <property type="entry name" value="2OG-FeII_Oxy"/>
    <property type="match status" value="1"/>
</dbReference>
<dbReference type="GO" id="GO:0016491">
    <property type="term" value="F:oxidoreductase activity"/>
    <property type="evidence" value="ECO:0007669"/>
    <property type="project" value="UniProtKB-KW"/>
</dbReference>
<dbReference type="InterPro" id="IPR005123">
    <property type="entry name" value="Oxoglu/Fe-dep_dioxygenase_dom"/>
</dbReference>
<reference evidence="3 4" key="1">
    <citation type="submission" date="2015-12" db="EMBL/GenBank/DDBJ databases">
        <title>Genome sequence of Tistrella mobilis MCCC 1A02139.</title>
        <authorList>
            <person name="Lu L."/>
            <person name="Lai Q."/>
            <person name="Shao Z."/>
            <person name="Qian P."/>
        </authorList>
    </citation>
    <scope>NUCLEOTIDE SEQUENCE [LARGE SCALE GENOMIC DNA]</scope>
    <source>
        <strain evidence="3 4">MCCC 1A02139</strain>
    </source>
</reference>
<feature type="domain" description="Fe2OG dioxygenase" evidence="2">
    <location>
        <begin position="171"/>
        <end position="273"/>
    </location>
</feature>
<dbReference type="GeneID" id="97239491"/>
<keyword evidence="1" id="KW-0560">Oxidoreductase</keyword>
<name>A0A162KHL2_9PROT</name>
<dbReference type="EMBL" id="LPZR01000176">
    <property type="protein sequence ID" value="KYO51295.1"/>
    <property type="molecule type" value="Genomic_DNA"/>
</dbReference>
<evidence type="ECO:0000256" key="1">
    <source>
        <dbReference type="RuleBase" id="RU003682"/>
    </source>
</evidence>
<evidence type="ECO:0000313" key="4">
    <source>
        <dbReference type="Proteomes" id="UP000075787"/>
    </source>
</evidence>
<protein>
    <recommendedName>
        <fullName evidence="2">Fe2OG dioxygenase domain-containing protein</fullName>
    </recommendedName>
</protein>
<organism evidence="3 4">
    <name type="scientific">Tistrella mobilis</name>
    <dbReference type="NCBI Taxonomy" id="171437"/>
    <lineage>
        <taxon>Bacteria</taxon>
        <taxon>Pseudomonadati</taxon>
        <taxon>Pseudomonadota</taxon>
        <taxon>Alphaproteobacteria</taxon>
        <taxon>Geminicoccales</taxon>
        <taxon>Geminicoccaceae</taxon>
        <taxon>Tistrella</taxon>
    </lineage>
</organism>
<dbReference type="InterPro" id="IPR027443">
    <property type="entry name" value="IPNS-like_sf"/>
</dbReference>
<dbReference type="InterPro" id="IPR044861">
    <property type="entry name" value="IPNS-like_FE2OG_OXY"/>
</dbReference>
<keyword evidence="1" id="KW-0479">Metal-binding</keyword>
<accession>A0A162KHL2</accession>
<evidence type="ECO:0000259" key="2">
    <source>
        <dbReference type="PROSITE" id="PS51471"/>
    </source>
</evidence>
<dbReference type="AlphaFoldDB" id="A0A162KHL2"/>
<proteinExistence type="inferred from homology"/>
<gene>
    <name evidence="3" type="ORF">AUP44_09520</name>
</gene>
<dbReference type="Proteomes" id="UP000075787">
    <property type="component" value="Unassembled WGS sequence"/>
</dbReference>
<evidence type="ECO:0000313" key="3">
    <source>
        <dbReference type="EMBL" id="KYO51295.1"/>
    </source>
</evidence>
<keyword evidence="1" id="KW-0408">Iron</keyword>
<dbReference type="Gene3D" id="2.60.120.330">
    <property type="entry name" value="B-lactam Antibiotic, Isopenicillin N Synthase, Chain"/>
    <property type="match status" value="1"/>
</dbReference>
<comment type="caution">
    <text evidence="3">The sequence shown here is derived from an EMBL/GenBank/DDBJ whole genome shotgun (WGS) entry which is preliminary data.</text>
</comment>